<evidence type="ECO:0000256" key="2">
    <source>
        <dbReference type="ARBA" id="ARBA00022651"/>
    </source>
</evidence>
<dbReference type="SUPFAM" id="SSF75005">
    <property type="entry name" value="Arabinanase/levansucrase/invertase"/>
    <property type="match status" value="1"/>
</dbReference>
<sequence>MKKQAFNPYLPGWEYIPDGEPHVFGGRVYVYGSHDRFNGGGFCMNDYVTWSAPVDDLSDWRYEGVIYKKTDDPSYNGRGSMYAPDVCLAPDGRYYLYYAFNPGITRKSWAIRCAVADSPAGPFKYHGEVDLYPYSKEYLPFDPAVYVEDGRVWLYYGSGMFFPVLGVSKSNVKGGAVVELDPKDMLTVISGPVQTMPANGQLGGHSFFEASSMRKIDGRYYFVYSSAIGHELCYAVGNLPAGPFTYGGTLVSNGDIGLRDAHNGPKTAANYTGNTHGGMLSVGGKNYIFYHRQTNRNCFSRQGCAEEVFIQPNGSIKQVEMTSCGLNGGPLEGRGVYEARIACNLTSRKGGRFHSKPLGKNRAGCHPYFTQSGGDRNGNGDQYIANFCNGAMAGFKYFDIKGLKRIGVTVCGKAEGVMQVKCEPFGATVAEIEIHPSADERTFYGDYKGDDGVKALYFTFLGKGKIKKFINIVLE</sequence>
<organism evidence="8 9">
    <name type="scientific">Candidatus Coproplasma avicola</name>
    <dbReference type="NCBI Taxonomy" id="2840744"/>
    <lineage>
        <taxon>Bacteria</taxon>
        <taxon>Bacillati</taxon>
        <taxon>Bacillota</taxon>
        <taxon>Clostridia</taxon>
        <taxon>Eubacteriales</taxon>
        <taxon>Candidatus Coproplasma</taxon>
    </lineage>
</organism>
<comment type="caution">
    <text evidence="8">The sequence shown here is derived from an EMBL/GenBank/DDBJ whole genome shotgun (WGS) entry which is preliminary data.</text>
</comment>
<evidence type="ECO:0000256" key="6">
    <source>
        <dbReference type="PIRSR" id="PIRSR606710-2"/>
    </source>
</evidence>
<feature type="site" description="Important for catalytic activity, responsible for pKa modulation of the active site Glu and correct orientation of both the proton donor and substrate" evidence="6">
    <location>
        <position position="142"/>
    </location>
</feature>
<dbReference type="Gene3D" id="2.115.10.20">
    <property type="entry name" value="Glycosyl hydrolase domain, family 43"/>
    <property type="match status" value="1"/>
</dbReference>
<dbReference type="GO" id="GO:0004553">
    <property type="term" value="F:hydrolase activity, hydrolyzing O-glycosyl compounds"/>
    <property type="evidence" value="ECO:0007669"/>
    <property type="project" value="InterPro"/>
</dbReference>
<dbReference type="InterPro" id="IPR052176">
    <property type="entry name" value="Glycosyl_Hydrlase_43_Enz"/>
</dbReference>
<dbReference type="InterPro" id="IPR023296">
    <property type="entry name" value="Glyco_hydro_beta-prop_sf"/>
</dbReference>
<dbReference type="AlphaFoldDB" id="A0A9D1E6I1"/>
<proteinExistence type="inferred from homology"/>
<dbReference type="Pfam" id="PF04616">
    <property type="entry name" value="Glyco_hydro_43"/>
    <property type="match status" value="1"/>
</dbReference>
<keyword evidence="5 7" id="KW-0326">Glycosidase</keyword>
<dbReference type="GO" id="GO:0045493">
    <property type="term" value="P:xylan catabolic process"/>
    <property type="evidence" value="ECO:0007669"/>
    <property type="project" value="UniProtKB-KW"/>
</dbReference>
<evidence type="ECO:0000256" key="4">
    <source>
        <dbReference type="ARBA" id="ARBA00023277"/>
    </source>
</evidence>
<evidence type="ECO:0000256" key="3">
    <source>
        <dbReference type="ARBA" id="ARBA00022801"/>
    </source>
</evidence>
<dbReference type="Proteomes" id="UP000823913">
    <property type="component" value="Unassembled WGS sequence"/>
</dbReference>
<gene>
    <name evidence="8" type="ORF">IAB94_05130</name>
</gene>
<evidence type="ECO:0000313" key="8">
    <source>
        <dbReference type="EMBL" id="HIR67408.1"/>
    </source>
</evidence>
<keyword evidence="2" id="KW-0624">Polysaccharide degradation</keyword>
<keyword evidence="4" id="KW-0119">Carbohydrate metabolism</keyword>
<evidence type="ECO:0000313" key="9">
    <source>
        <dbReference type="Proteomes" id="UP000823913"/>
    </source>
</evidence>
<evidence type="ECO:0000256" key="5">
    <source>
        <dbReference type="ARBA" id="ARBA00023295"/>
    </source>
</evidence>
<keyword evidence="2" id="KW-0858">Xylan degradation</keyword>
<dbReference type="EMBL" id="DVHK01000109">
    <property type="protein sequence ID" value="HIR67408.1"/>
    <property type="molecule type" value="Genomic_DNA"/>
</dbReference>
<accession>A0A9D1E6I1</accession>
<reference evidence="8" key="2">
    <citation type="journal article" date="2021" name="PeerJ">
        <title>Extensive microbial diversity within the chicken gut microbiome revealed by metagenomics and culture.</title>
        <authorList>
            <person name="Gilroy R."/>
            <person name="Ravi A."/>
            <person name="Getino M."/>
            <person name="Pursley I."/>
            <person name="Horton D.L."/>
            <person name="Alikhan N.F."/>
            <person name="Baker D."/>
            <person name="Gharbi K."/>
            <person name="Hall N."/>
            <person name="Watson M."/>
            <person name="Adriaenssens E.M."/>
            <person name="Foster-Nyarko E."/>
            <person name="Jarju S."/>
            <person name="Secka A."/>
            <person name="Antonio M."/>
            <person name="Oren A."/>
            <person name="Chaudhuri R.R."/>
            <person name="La Ragione R."/>
            <person name="Hildebrand F."/>
            <person name="Pallen M.J."/>
        </authorList>
    </citation>
    <scope>NUCLEOTIDE SEQUENCE</scope>
    <source>
        <strain evidence="8">ChiW16-3235</strain>
    </source>
</reference>
<dbReference type="CDD" id="cd18620">
    <property type="entry name" value="GH43_XylA-like"/>
    <property type="match status" value="1"/>
</dbReference>
<evidence type="ECO:0000256" key="1">
    <source>
        <dbReference type="ARBA" id="ARBA00009865"/>
    </source>
</evidence>
<keyword evidence="3 7" id="KW-0378">Hydrolase</keyword>
<dbReference type="PANTHER" id="PTHR43772:SF2">
    <property type="entry name" value="PUTATIVE (AFU_ORTHOLOGUE AFUA_2G04480)-RELATED"/>
    <property type="match status" value="1"/>
</dbReference>
<dbReference type="PANTHER" id="PTHR43772">
    <property type="entry name" value="ENDO-1,4-BETA-XYLANASE"/>
    <property type="match status" value="1"/>
</dbReference>
<evidence type="ECO:0000256" key="7">
    <source>
        <dbReference type="RuleBase" id="RU361187"/>
    </source>
</evidence>
<reference evidence="8" key="1">
    <citation type="submission" date="2020-10" db="EMBL/GenBank/DDBJ databases">
        <authorList>
            <person name="Gilroy R."/>
        </authorList>
    </citation>
    <scope>NUCLEOTIDE SEQUENCE</scope>
    <source>
        <strain evidence="8">ChiW16-3235</strain>
    </source>
</reference>
<comment type="similarity">
    <text evidence="1 7">Belongs to the glycosyl hydrolase 43 family.</text>
</comment>
<name>A0A9D1E6I1_9FIRM</name>
<dbReference type="InterPro" id="IPR006710">
    <property type="entry name" value="Glyco_hydro_43"/>
</dbReference>
<protein>
    <submittedName>
        <fullName evidence="8">Family 43 glycosylhydrolase</fullName>
    </submittedName>
</protein>